<accession>A0A0A7GJ39</accession>
<dbReference type="UniPathway" id="UPA00070">
    <property type="reaction ID" value="UER00119"/>
</dbReference>
<evidence type="ECO:0000256" key="1">
    <source>
        <dbReference type="ARBA" id="ARBA00004889"/>
    </source>
</evidence>
<keyword evidence="6" id="KW-0460">Magnesium</keyword>
<feature type="binding site" evidence="6">
    <location>
        <position position="118"/>
    </location>
    <ligand>
        <name>orotate</name>
        <dbReference type="ChEBI" id="CHEBI:30839"/>
    </ligand>
</feature>
<dbReference type="InterPro" id="IPR029057">
    <property type="entry name" value="PRTase-like"/>
</dbReference>
<dbReference type="GeneID" id="24798520"/>
<proteinExistence type="inferred from homology"/>
<feature type="binding site" description="in other chain" evidence="6">
    <location>
        <begin position="114"/>
        <end position="122"/>
    </location>
    <ligand>
        <name>5-phospho-alpha-D-ribose 1-diphosphate</name>
        <dbReference type="ChEBI" id="CHEBI:58017"/>
        <note>ligand shared between dimeric partners</note>
    </ligand>
</feature>
<dbReference type="InterPro" id="IPR023031">
    <property type="entry name" value="OPRT"/>
</dbReference>
<evidence type="ECO:0000256" key="4">
    <source>
        <dbReference type="ARBA" id="ARBA00022679"/>
    </source>
</evidence>
<feature type="binding site" evidence="6">
    <location>
        <position position="146"/>
    </location>
    <ligand>
        <name>orotate</name>
        <dbReference type="ChEBI" id="CHEBI:30839"/>
    </ligand>
</feature>
<keyword evidence="3 6" id="KW-0328">Glycosyltransferase</keyword>
<dbReference type="NCBIfam" id="TIGR00336">
    <property type="entry name" value="pyrE"/>
    <property type="match status" value="1"/>
</dbReference>
<feature type="binding site" evidence="6">
    <location>
        <position position="92"/>
    </location>
    <ligand>
        <name>5-phospho-alpha-D-ribose 1-diphosphate</name>
        <dbReference type="ChEBI" id="CHEBI:58017"/>
        <note>ligand shared between dimeric partners</note>
    </ligand>
</feature>
<comment type="similarity">
    <text evidence="6">Belongs to the purine/pyrimidine phosphoribosyltransferase family. PyrE subfamily.</text>
</comment>
<dbReference type="SUPFAM" id="SSF53271">
    <property type="entry name" value="PRTase-like"/>
    <property type="match status" value="1"/>
</dbReference>
<comment type="cofactor">
    <cofactor evidence="6">
        <name>Mg(2+)</name>
        <dbReference type="ChEBI" id="CHEBI:18420"/>
    </cofactor>
</comment>
<dbReference type="GO" id="GO:0044205">
    <property type="term" value="P:'de novo' UMP biosynthetic process"/>
    <property type="evidence" value="ECO:0007669"/>
    <property type="project" value="UniProtKB-UniRule"/>
</dbReference>
<gene>
    <name evidence="6" type="primary">pyrE</name>
    <name evidence="8" type="ORF">GACE_1947</name>
</gene>
<dbReference type="Pfam" id="PF00156">
    <property type="entry name" value="Pribosyltran"/>
    <property type="match status" value="1"/>
</dbReference>
<dbReference type="KEGG" id="gac:GACE_1947"/>
<dbReference type="GO" id="GO:0019856">
    <property type="term" value="P:pyrimidine nucleobase biosynthetic process"/>
    <property type="evidence" value="ECO:0007669"/>
    <property type="project" value="TreeGrafter"/>
</dbReference>
<dbReference type="CDD" id="cd06223">
    <property type="entry name" value="PRTases_typeI"/>
    <property type="match status" value="1"/>
</dbReference>
<dbReference type="RefSeq" id="WP_048093036.1">
    <property type="nucleotide sequence ID" value="NZ_CP009552.1"/>
</dbReference>
<evidence type="ECO:0000313" key="8">
    <source>
        <dbReference type="EMBL" id="AIY90972.1"/>
    </source>
</evidence>
<feature type="domain" description="Phosphoribosyltransferase" evidence="7">
    <location>
        <begin position="39"/>
        <end position="150"/>
    </location>
</feature>
<dbReference type="eggNOG" id="arCOG00029">
    <property type="taxonomic scope" value="Archaea"/>
</dbReference>
<protein>
    <recommendedName>
        <fullName evidence="2 6">Orotate phosphoribosyltransferase</fullName>
        <shortName evidence="6">OPRT</shortName>
        <shortName evidence="6">OPRTase</shortName>
        <ecNumber evidence="2 6">2.4.2.10</ecNumber>
    </recommendedName>
</protein>
<evidence type="ECO:0000256" key="5">
    <source>
        <dbReference type="ARBA" id="ARBA00022975"/>
    </source>
</evidence>
<dbReference type="EMBL" id="CP009552">
    <property type="protein sequence ID" value="AIY90972.1"/>
    <property type="molecule type" value="Genomic_DNA"/>
</dbReference>
<dbReference type="HOGENOM" id="CLU_074878_2_0_2"/>
<dbReference type="GO" id="GO:0000287">
    <property type="term" value="F:magnesium ion binding"/>
    <property type="evidence" value="ECO:0007669"/>
    <property type="project" value="UniProtKB-UniRule"/>
</dbReference>
<reference evidence="8 9" key="1">
    <citation type="journal article" date="2015" name="Appl. Environ. Microbiol.">
        <title>The Geoglobus acetivorans genome: Fe(III) reduction, acetate utilization, autotrophic growth, and degradation of aromatic compounds in a hyperthermophilic archaeon.</title>
        <authorList>
            <person name="Mardanov A.V."/>
            <person name="Slododkina G.B."/>
            <person name="Slobodkin A.I."/>
            <person name="Beletsky A.V."/>
            <person name="Gavrilov S.N."/>
            <person name="Kublanov I.V."/>
            <person name="Bonch-Osmolovskaya E.A."/>
            <person name="Skryabin K.G."/>
            <person name="Ravin N.V."/>
        </authorList>
    </citation>
    <scope>NUCLEOTIDE SEQUENCE [LARGE SCALE GENOMIC DNA]</scope>
    <source>
        <strain evidence="8 9">SBH6</strain>
    </source>
</reference>
<keyword evidence="5 6" id="KW-0665">Pyrimidine biosynthesis</keyword>
<comment type="pathway">
    <text evidence="1 6">Pyrimidine metabolism; UMP biosynthesis via de novo pathway; UMP from orotate: step 1/2.</text>
</comment>
<feature type="binding site" description="in other chain" evidence="6">
    <location>
        <position position="89"/>
    </location>
    <ligand>
        <name>5-phospho-alpha-D-ribose 1-diphosphate</name>
        <dbReference type="ChEBI" id="CHEBI:58017"/>
        <note>ligand shared between dimeric partners</note>
    </ligand>
</feature>
<dbReference type="STRING" id="565033.GACE_1947"/>
<dbReference type="PANTHER" id="PTHR19278">
    <property type="entry name" value="OROTATE PHOSPHORIBOSYLTRANSFERASE"/>
    <property type="match status" value="1"/>
</dbReference>
<dbReference type="InterPro" id="IPR000836">
    <property type="entry name" value="PRTase_dom"/>
</dbReference>
<evidence type="ECO:0000313" key="9">
    <source>
        <dbReference type="Proteomes" id="UP000030624"/>
    </source>
</evidence>
<dbReference type="HAMAP" id="MF_01208">
    <property type="entry name" value="PyrE"/>
    <property type="match status" value="1"/>
</dbReference>
<feature type="binding site" evidence="6">
    <location>
        <position position="88"/>
    </location>
    <ligand>
        <name>5-phospho-alpha-D-ribose 1-diphosphate</name>
        <dbReference type="ChEBI" id="CHEBI:58017"/>
        <note>ligand shared between dimeric partners</note>
    </ligand>
</feature>
<name>A0A0A7GJ39_GEOAI</name>
<organism evidence="8 9">
    <name type="scientific">Geoglobus acetivorans</name>
    <dbReference type="NCBI Taxonomy" id="565033"/>
    <lineage>
        <taxon>Archaea</taxon>
        <taxon>Methanobacteriati</taxon>
        <taxon>Methanobacteriota</taxon>
        <taxon>Archaeoglobi</taxon>
        <taxon>Archaeoglobales</taxon>
        <taxon>Archaeoglobaceae</taxon>
        <taxon>Geoglobus</taxon>
    </lineage>
</organism>
<dbReference type="InterPro" id="IPR004467">
    <property type="entry name" value="Or_phspho_trans_dom"/>
</dbReference>
<comment type="caution">
    <text evidence="6">Lacks conserved residue(s) required for the propagation of feature annotation.</text>
</comment>
<evidence type="ECO:0000256" key="2">
    <source>
        <dbReference type="ARBA" id="ARBA00011971"/>
    </source>
</evidence>
<evidence type="ECO:0000256" key="3">
    <source>
        <dbReference type="ARBA" id="ARBA00022676"/>
    </source>
</evidence>
<dbReference type="EC" id="2.4.2.10" evidence="2 6"/>
<evidence type="ECO:0000256" key="6">
    <source>
        <dbReference type="HAMAP-Rule" id="MF_01208"/>
    </source>
</evidence>
<sequence length="169" mass="18484">MPDLLNMLVDSGAIKYGEFVLSSGKKSSVYIDIKLAVTNPEILETVAGMMAEKLKSVDFDRIACIELGGVPLAVALSLKTKKPLVIFRKKKKEYGTQEEFIGDIDRGDRIVVVEDVITTGKSAKSVVERVEKAGGKVVRVIAVVDREESDLTPVSLLRLSDILSQSKFQ</sequence>
<dbReference type="Proteomes" id="UP000030624">
    <property type="component" value="Chromosome"/>
</dbReference>
<dbReference type="PANTHER" id="PTHR19278:SF9">
    <property type="entry name" value="URIDINE 5'-MONOPHOSPHATE SYNTHASE"/>
    <property type="match status" value="1"/>
</dbReference>
<comment type="function">
    <text evidence="6">Catalyzes the transfer of a ribosyl phosphate group from 5-phosphoribose 1-diphosphate to orotate, leading to the formation of orotidine monophosphate (OMP).</text>
</comment>
<dbReference type="GO" id="GO:0004588">
    <property type="term" value="F:orotate phosphoribosyltransferase activity"/>
    <property type="evidence" value="ECO:0007669"/>
    <property type="project" value="UniProtKB-UniRule"/>
</dbReference>
<comment type="subunit">
    <text evidence="6">Homodimer.</text>
</comment>
<dbReference type="AlphaFoldDB" id="A0A0A7GJ39"/>
<comment type="catalytic activity">
    <reaction evidence="6">
        <text>orotidine 5'-phosphate + diphosphate = orotate + 5-phospho-alpha-D-ribose 1-diphosphate</text>
        <dbReference type="Rhea" id="RHEA:10380"/>
        <dbReference type="ChEBI" id="CHEBI:30839"/>
        <dbReference type="ChEBI" id="CHEBI:33019"/>
        <dbReference type="ChEBI" id="CHEBI:57538"/>
        <dbReference type="ChEBI" id="CHEBI:58017"/>
        <dbReference type="EC" id="2.4.2.10"/>
    </reaction>
</comment>
<evidence type="ECO:0000259" key="7">
    <source>
        <dbReference type="Pfam" id="PF00156"/>
    </source>
</evidence>
<keyword evidence="4 6" id="KW-0808">Transferase</keyword>
<dbReference type="Gene3D" id="3.40.50.2020">
    <property type="match status" value="1"/>
</dbReference>